<dbReference type="InterPro" id="IPR054708">
    <property type="entry name" value="MTPAP-like_central"/>
</dbReference>
<dbReference type="STRING" id="1561998.A0A1I7T0Y2"/>
<dbReference type="AlphaFoldDB" id="A0A1I7T0Y2"/>
<evidence type="ECO:0000313" key="2">
    <source>
        <dbReference type="Proteomes" id="UP000095282"/>
    </source>
</evidence>
<name>A0A1I7T0Y2_9PELO</name>
<dbReference type="CDD" id="cd05402">
    <property type="entry name" value="NT_PAP_TUTase"/>
    <property type="match status" value="1"/>
</dbReference>
<reference evidence="3" key="1">
    <citation type="submission" date="2016-11" db="UniProtKB">
        <authorList>
            <consortium name="WormBaseParasite"/>
        </authorList>
    </citation>
    <scope>IDENTIFICATION</scope>
</reference>
<dbReference type="PANTHER" id="PTHR12271">
    <property type="entry name" value="POLY A POLYMERASE CID PAP -RELATED"/>
    <property type="match status" value="1"/>
</dbReference>
<dbReference type="Gene3D" id="1.10.1410.10">
    <property type="match status" value="1"/>
</dbReference>
<keyword evidence="2" id="KW-1185">Reference proteome</keyword>
<dbReference type="Gene3D" id="3.30.460.10">
    <property type="entry name" value="Beta Polymerase, domain 2"/>
    <property type="match status" value="1"/>
</dbReference>
<sequence>MVFKLQRPPLELLDSIVTKVQLDNPHVQELEERIHRFHMEQAQTSEMLDERNMCIELLRSYLKSDGIRKQIDSQGIRINLLTVFGSFATHCAGKDSDLDVCVCASVQGKRKTLPVTILQAIHRDLEHNKDSKHLFGEFKIHEISFVQTARIPIIRFKMNNISVDMSASFHATPPRTSLAAKYINAYCQLDDRFQILVTFLKHWLKSEGNPNTHLRDYPNSYSLILMLIHVLQWFDIVPNLHQTHKELFHSKNFKSWSLTEVDHEFRYPLDQNTIELHRRKETRKLSVVQLLFLFACQYSESSIMEFYRFNMRSGEIEWRTIREPITIVDAYDTRNPGRTIQSAADIMGALRELIYLFSVPEVDMFKNLIKITTKKTYLFPKERFPIRVQSSLSQHVQKREKNRQHQNRAQNQQQYQYPGYGHFFMPPPPMVGVHPNSPFFHYSQPQHQLYAFGKFPFSNLQFRPDFYGHF</sequence>
<dbReference type="WBParaSite" id="Csp11.Scaffold455.g1346.t1">
    <property type="protein sequence ID" value="Csp11.Scaffold455.g1346.t1"/>
    <property type="gene ID" value="Csp11.Scaffold455.g1346"/>
</dbReference>
<dbReference type="GO" id="GO:0050265">
    <property type="term" value="F:RNA uridylyltransferase activity"/>
    <property type="evidence" value="ECO:0007669"/>
    <property type="project" value="TreeGrafter"/>
</dbReference>
<evidence type="ECO:0000259" key="1">
    <source>
        <dbReference type="Pfam" id="PF22600"/>
    </source>
</evidence>
<protein>
    <submittedName>
        <fullName evidence="3">PAP-associated domain-containing protein</fullName>
    </submittedName>
</protein>
<dbReference type="SUPFAM" id="SSF81301">
    <property type="entry name" value="Nucleotidyltransferase"/>
    <property type="match status" value="1"/>
</dbReference>
<dbReference type="PANTHER" id="PTHR12271:SF39">
    <property type="entry name" value="PAP-ASSOCIATED DOMAIN-CONTAINING PROTEIN"/>
    <property type="match status" value="1"/>
</dbReference>
<organism evidence="2 3">
    <name type="scientific">Caenorhabditis tropicalis</name>
    <dbReference type="NCBI Taxonomy" id="1561998"/>
    <lineage>
        <taxon>Eukaryota</taxon>
        <taxon>Metazoa</taxon>
        <taxon>Ecdysozoa</taxon>
        <taxon>Nematoda</taxon>
        <taxon>Chromadorea</taxon>
        <taxon>Rhabditida</taxon>
        <taxon>Rhabditina</taxon>
        <taxon>Rhabditomorpha</taxon>
        <taxon>Rhabditoidea</taxon>
        <taxon>Rhabditidae</taxon>
        <taxon>Peloderinae</taxon>
        <taxon>Caenorhabditis</taxon>
    </lineage>
</organism>
<proteinExistence type="predicted"/>
<dbReference type="Proteomes" id="UP000095282">
    <property type="component" value="Unplaced"/>
</dbReference>
<feature type="domain" description="Poly(A) RNA polymerase mitochondrial-like central palm" evidence="1">
    <location>
        <begin position="30"/>
        <end position="167"/>
    </location>
</feature>
<dbReference type="eggNOG" id="KOG2277">
    <property type="taxonomic scope" value="Eukaryota"/>
</dbReference>
<accession>A0A1I7T0Y2</accession>
<dbReference type="SUPFAM" id="SSF81631">
    <property type="entry name" value="PAP/OAS1 substrate-binding domain"/>
    <property type="match status" value="1"/>
</dbReference>
<dbReference type="InterPro" id="IPR043519">
    <property type="entry name" value="NT_sf"/>
</dbReference>
<dbReference type="GO" id="GO:0031123">
    <property type="term" value="P:RNA 3'-end processing"/>
    <property type="evidence" value="ECO:0007669"/>
    <property type="project" value="TreeGrafter"/>
</dbReference>
<dbReference type="Pfam" id="PF22600">
    <property type="entry name" value="MTPAP-like_central"/>
    <property type="match status" value="1"/>
</dbReference>
<evidence type="ECO:0000313" key="3">
    <source>
        <dbReference type="WBParaSite" id="Csp11.Scaffold455.g1346.t1"/>
    </source>
</evidence>